<evidence type="ECO:0000313" key="3">
    <source>
        <dbReference type="EMBL" id="GET00561.1"/>
    </source>
</evidence>
<evidence type="ECO:0000313" key="2">
    <source>
        <dbReference type="EMBL" id="GBB95348.1"/>
    </source>
</evidence>
<keyword evidence="1" id="KW-0732">Signal</keyword>
<gene>
    <name evidence="3" type="ORF">RCL2_002701400</name>
    <name evidence="2" type="ORF">RclHR1_25120002</name>
</gene>
<keyword evidence="4" id="KW-1185">Reference proteome</keyword>
<reference evidence="2 4" key="1">
    <citation type="submission" date="2017-11" db="EMBL/GenBank/DDBJ databases">
        <title>The genome of Rhizophagus clarus HR1 reveals common genetic basis of auxotrophy among arbuscular mycorrhizal fungi.</title>
        <authorList>
            <person name="Kobayashi Y."/>
        </authorList>
    </citation>
    <scope>NUCLEOTIDE SEQUENCE [LARGE SCALE GENOMIC DNA]</scope>
    <source>
        <strain evidence="2 4">HR1</strain>
    </source>
</reference>
<proteinExistence type="predicted"/>
<comment type="caution">
    <text evidence="2">The sequence shown here is derived from an EMBL/GenBank/DDBJ whole genome shotgun (WGS) entry which is preliminary data.</text>
</comment>
<dbReference type="EMBL" id="BLAL01000285">
    <property type="protein sequence ID" value="GET00561.1"/>
    <property type="molecule type" value="Genomic_DNA"/>
</dbReference>
<evidence type="ECO:0000313" key="4">
    <source>
        <dbReference type="Proteomes" id="UP000247702"/>
    </source>
</evidence>
<organism evidence="2 4">
    <name type="scientific">Rhizophagus clarus</name>
    <dbReference type="NCBI Taxonomy" id="94130"/>
    <lineage>
        <taxon>Eukaryota</taxon>
        <taxon>Fungi</taxon>
        <taxon>Fungi incertae sedis</taxon>
        <taxon>Mucoromycota</taxon>
        <taxon>Glomeromycotina</taxon>
        <taxon>Glomeromycetes</taxon>
        <taxon>Glomerales</taxon>
        <taxon>Glomeraceae</taxon>
        <taxon>Rhizophagus</taxon>
    </lineage>
</organism>
<protein>
    <submittedName>
        <fullName evidence="2">Uncharacterized protein</fullName>
    </submittedName>
</protein>
<dbReference type="OrthoDB" id="2348307at2759"/>
<dbReference type="AlphaFoldDB" id="A0A2Z6RTS0"/>
<accession>A0A2Z6RTS0</accession>
<feature type="chain" id="PRO_5036060160" evidence="1">
    <location>
        <begin position="17"/>
        <end position="236"/>
    </location>
</feature>
<feature type="signal peptide" evidence="1">
    <location>
        <begin position="1"/>
        <end position="16"/>
    </location>
</feature>
<reference evidence="3" key="2">
    <citation type="submission" date="2019-10" db="EMBL/GenBank/DDBJ databases">
        <title>Conservation and host-specific expression of non-tandemly repeated heterogenous ribosome RNA gene in arbuscular mycorrhizal fungi.</title>
        <authorList>
            <person name="Maeda T."/>
            <person name="Kobayashi Y."/>
            <person name="Nakagawa T."/>
            <person name="Ezawa T."/>
            <person name="Yamaguchi K."/>
            <person name="Bino T."/>
            <person name="Nishimoto Y."/>
            <person name="Shigenobu S."/>
            <person name="Kawaguchi M."/>
        </authorList>
    </citation>
    <scope>NUCLEOTIDE SEQUENCE</scope>
    <source>
        <strain evidence="3">HR1</strain>
    </source>
</reference>
<dbReference type="Proteomes" id="UP000615446">
    <property type="component" value="Unassembled WGS sequence"/>
</dbReference>
<name>A0A2Z6RTS0_9GLOM</name>
<sequence length="236" mass="26257">MIPNLMLINLISAKMAQQFIVNCVYNDNSTLKALKDPKDETYVTFTIYQTHPNQISGLDVLAWQKVDVFPGGQEAVTWNETYNAYLTKYVDNPSVGKIYSSSQRKTASFKDEFIVADEQGIQYIQKKDSSSEDNTISILNTFVNAANIGLGMDDSLALGIADVPDINTIFKISPIYYLNVYTNLILGQVISSVGLIGDSRILQFPPNKSLATATLTKTGQVFDLKIEYFILPKKIT</sequence>
<dbReference type="EMBL" id="BEXD01001683">
    <property type="protein sequence ID" value="GBB95348.1"/>
    <property type="molecule type" value="Genomic_DNA"/>
</dbReference>
<evidence type="ECO:0000256" key="1">
    <source>
        <dbReference type="SAM" id="SignalP"/>
    </source>
</evidence>
<dbReference type="Proteomes" id="UP000247702">
    <property type="component" value="Unassembled WGS sequence"/>
</dbReference>